<dbReference type="SUPFAM" id="SSF52833">
    <property type="entry name" value="Thioredoxin-like"/>
    <property type="match status" value="1"/>
</dbReference>
<dbReference type="AlphaFoldDB" id="A0A5K7YP22"/>
<protein>
    <recommendedName>
        <fullName evidence="6 7">Thioredoxin</fullName>
    </recommendedName>
</protein>
<gene>
    <name evidence="11" type="primary">trx_2</name>
    <name evidence="11" type="ORF">DSCA_40730</name>
</gene>
<evidence type="ECO:0000256" key="2">
    <source>
        <dbReference type="ARBA" id="ARBA00022448"/>
    </source>
</evidence>
<dbReference type="PROSITE" id="PS00194">
    <property type="entry name" value="THIOREDOXIN_1"/>
    <property type="match status" value="1"/>
</dbReference>
<feature type="active site" description="Nucleophile" evidence="8">
    <location>
        <position position="36"/>
    </location>
</feature>
<dbReference type="PANTHER" id="PTHR45663:SF11">
    <property type="entry name" value="GEO12009P1"/>
    <property type="match status" value="1"/>
</dbReference>
<evidence type="ECO:0000256" key="7">
    <source>
        <dbReference type="PIRNR" id="PIRNR000077"/>
    </source>
</evidence>
<proteinExistence type="inferred from homology"/>
<dbReference type="GO" id="GO:0005737">
    <property type="term" value="C:cytoplasm"/>
    <property type="evidence" value="ECO:0007669"/>
    <property type="project" value="TreeGrafter"/>
</dbReference>
<organism evidence="11 12">
    <name type="scientific">Desulfosarcina alkanivorans</name>
    <dbReference type="NCBI Taxonomy" id="571177"/>
    <lineage>
        <taxon>Bacteria</taxon>
        <taxon>Pseudomonadati</taxon>
        <taxon>Thermodesulfobacteriota</taxon>
        <taxon>Desulfobacteria</taxon>
        <taxon>Desulfobacterales</taxon>
        <taxon>Desulfosarcinaceae</taxon>
        <taxon>Desulfosarcina</taxon>
    </lineage>
</organism>
<keyword evidence="3" id="KW-0249">Electron transport</keyword>
<keyword evidence="5 9" id="KW-0676">Redox-active center</keyword>
<dbReference type="KEGG" id="dalk:DSCA_40730"/>
<dbReference type="InterPro" id="IPR005746">
    <property type="entry name" value="Thioredoxin"/>
</dbReference>
<feature type="site" description="Deprotonates C-terminal active site Cys" evidence="8">
    <location>
        <position position="27"/>
    </location>
</feature>
<comment type="similarity">
    <text evidence="1 7">Belongs to the thioredoxin family.</text>
</comment>
<dbReference type="OrthoDB" id="9790390at2"/>
<keyword evidence="2" id="KW-0813">Transport</keyword>
<dbReference type="EMBL" id="AP021874">
    <property type="protein sequence ID" value="BBO70143.1"/>
    <property type="molecule type" value="Genomic_DNA"/>
</dbReference>
<dbReference type="CDD" id="cd02947">
    <property type="entry name" value="TRX_family"/>
    <property type="match status" value="1"/>
</dbReference>
<dbReference type="NCBIfam" id="TIGR01068">
    <property type="entry name" value="thioredoxin"/>
    <property type="match status" value="1"/>
</dbReference>
<dbReference type="PRINTS" id="PR00421">
    <property type="entry name" value="THIOREDOXIN"/>
</dbReference>
<dbReference type="InterPro" id="IPR036249">
    <property type="entry name" value="Thioredoxin-like_sf"/>
</dbReference>
<sequence length="120" mass="13089">MTAFVTEIENNQFDQQVLQQTKPVIVDFWAPWCGPCKAMAPAFASLAEAYQNQMIFTKCDVDINTTVAERYGIKSIPTLMIFQGGTPINSITGMVSQSVLEEAIQKALAGEASPAPFIVN</sequence>
<dbReference type="Pfam" id="PF00085">
    <property type="entry name" value="Thioredoxin"/>
    <property type="match status" value="1"/>
</dbReference>
<dbReference type="PANTHER" id="PTHR45663">
    <property type="entry name" value="GEO12009P1"/>
    <property type="match status" value="1"/>
</dbReference>
<dbReference type="InterPro" id="IPR017937">
    <property type="entry name" value="Thioredoxin_CS"/>
</dbReference>
<dbReference type="Gene3D" id="3.40.30.10">
    <property type="entry name" value="Glutaredoxin"/>
    <property type="match status" value="1"/>
</dbReference>
<evidence type="ECO:0000313" key="12">
    <source>
        <dbReference type="Proteomes" id="UP000427906"/>
    </source>
</evidence>
<dbReference type="PIRSF" id="PIRSF000077">
    <property type="entry name" value="Thioredoxin"/>
    <property type="match status" value="1"/>
</dbReference>
<dbReference type="GO" id="GO:0015035">
    <property type="term" value="F:protein-disulfide reductase activity"/>
    <property type="evidence" value="ECO:0007669"/>
    <property type="project" value="UniProtKB-UniRule"/>
</dbReference>
<feature type="site" description="Contributes to redox potential value" evidence="8">
    <location>
        <position position="35"/>
    </location>
</feature>
<feature type="active site" description="Nucleophile" evidence="8">
    <location>
        <position position="33"/>
    </location>
</feature>
<accession>A0A5K7YP22</accession>
<evidence type="ECO:0000256" key="6">
    <source>
        <dbReference type="NCBIfam" id="TIGR01068"/>
    </source>
</evidence>
<evidence type="ECO:0000256" key="1">
    <source>
        <dbReference type="ARBA" id="ARBA00008987"/>
    </source>
</evidence>
<feature type="disulfide bond" description="Redox-active" evidence="9">
    <location>
        <begin position="33"/>
        <end position="36"/>
    </location>
</feature>
<dbReference type="FunFam" id="3.40.30.10:FF:000001">
    <property type="entry name" value="Thioredoxin"/>
    <property type="match status" value="1"/>
</dbReference>
<evidence type="ECO:0000256" key="8">
    <source>
        <dbReference type="PIRSR" id="PIRSR000077-1"/>
    </source>
</evidence>
<feature type="domain" description="Thioredoxin" evidence="10">
    <location>
        <begin position="1"/>
        <end position="109"/>
    </location>
</feature>
<keyword evidence="12" id="KW-1185">Reference proteome</keyword>
<name>A0A5K7YP22_9BACT</name>
<keyword evidence="4 9" id="KW-1015">Disulfide bond</keyword>
<dbReference type="PROSITE" id="PS51352">
    <property type="entry name" value="THIOREDOXIN_2"/>
    <property type="match status" value="1"/>
</dbReference>
<evidence type="ECO:0000256" key="5">
    <source>
        <dbReference type="ARBA" id="ARBA00023284"/>
    </source>
</evidence>
<reference evidence="11 12" key="1">
    <citation type="submission" date="2019-11" db="EMBL/GenBank/DDBJ databases">
        <title>Comparative genomics of hydrocarbon-degrading Desulfosarcina strains.</title>
        <authorList>
            <person name="Watanabe M."/>
            <person name="Kojima H."/>
            <person name="Fukui M."/>
        </authorList>
    </citation>
    <scope>NUCLEOTIDE SEQUENCE [LARGE SCALE GENOMIC DNA]</scope>
    <source>
        <strain evidence="11 12">PL12</strain>
    </source>
</reference>
<evidence type="ECO:0000256" key="3">
    <source>
        <dbReference type="ARBA" id="ARBA00022982"/>
    </source>
</evidence>
<dbReference type="RefSeq" id="WP_155318113.1">
    <property type="nucleotide sequence ID" value="NZ_AP021874.1"/>
</dbReference>
<evidence type="ECO:0000256" key="4">
    <source>
        <dbReference type="ARBA" id="ARBA00023157"/>
    </source>
</evidence>
<dbReference type="Proteomes" id="UP000427906">
    <property type="component" value="Chromosome"/>
</dbReference>
<dbReference type="InterPro" id="IPR013766">
    <property type="entry name" value="Thioredoxin_domain"/>
</dbReference>
<feature type="site" description="Contributes to redox potential value" evidence="8">
    <location>
        <position position="34"/>
    </location>
</feature>
<evidence type="ECO:0000259" key="10">
    <source>
        <dbReference type="PROSITE" id="PS51352"/>
    </source>
</evidence>
<evidence type="ECO:0000256" key="9">
    <source>
        <dbReference type="PIRSR" id="PIRSR000077-4"/>
    </source>
</evidence>
<evidence type="ECO:0000313" key="11">
    <source>
        <dbReference type="EMBL" id="BBO70143.1"/>
    </source>
</evidence>